<feature type="non-terminal residue" evidence="3">
    <location>
        <position position="1"/>
    </location>
</feature>
<dbReference type="InterPro" id="IPR036079">
    <property type="entry name" value="ATPase_csu/dsu_sf"/>
</dbReference>
<gene>
    <name evidence="3" type="ORF">K8V42_10605</name>
</gene>
<comment type="caution">
    <text evidence="3">The sequence shown here is derived from an EMBL/GenBank/DDBJ whole genome shotgun (WGS) entry which is preliminary data.</text>
</comment>
<evidence type="ECO:0000313" key="4">
    <source>
        <dbReference type="Proteomes" id="UP000813384"/>
    </source>
</evidence>
<dbReference type="Pfam" id="PF01992">
    <property type="entry name" value="vATP-synt_AC39"/>
    <property type="match status" value="1"/>
</dbReference>
<dbReference type="InterPro" id="IPR002843">
    <property type="entry name" value="ATPase_V0-cplx_csu/dsu"/>
</dbReference>
<name>A0A9E4DUT4_9ENTE</name>
<evidence type="ECO:0000256" key="2">
    <source>
        <dbReference type="ARBA" id="ARBA00023065"/>
    </source>
</evidence>
<dbReference type="GO" id="GO:0046961">
    <property type="term" value="F:proton-transporting ATPase activity, rotational mechanism"/>
    <property type="evidence" value="ECO:0007669"/>
    <property type="project" value="InterPro"/>
</dbReference>
<dbReference type="SUPFAM" id="SSF103486">
    <property type="entry name" value="V-type ATP synthase subunit C"/>
    <property type="match status" value="1"/>
</dbReference>
<accession>A0A9E4DUT4</accession>
<dbReference type="Gene3D" id="1.10.132.50">
    <property type="entry name" value="ATP synthase (C/AC39) subunit, domain 3"/>
    <property type="match status" value="1"/>
</dbReference>
<sequence length="91" mass="10385">EFLLQSDYRDLIGPALSSEEIDFSRLSVLTDNYLTTILQVAQTQAFGPLPLLAFLNAKDIEVMNLRLIIVGKRSGFTKEAIYERMRTLYDL</sequence>
<dbReference type="AlphaFoldDB" id="A0A9E4DUT4"/>
<evidence type="ECO:0000313" key="3">
    <source>
        <dbReference type="EMBL" id="MCC9274726.1"/>
    </source>
</evidence>
<dbReference type="EMBL" id="JAJJVO010000155">
    <property type="protein sequence ID" value="MCC9274726.1"/>
    <property type="molecule type" value="Genomic_DNA"/>
</dbReference>
<reference evidence="3" key="1">
    <citation type="journal article" date="2021" name="PeerJ">
        <title>Extensive microbial diversity within the chicken gut microbiome revealed by metagenomics and culture.</title>
        <authorList>
            <person name="Gilroy R."/>
            <person name="Ravi A."/>
            <person name="Getino M."/>
            <person name="Pursley I."/>
            <person name="Horton D.L."/>
            <person name="Alikhan N.F."/>
            <person name="Baker D."/>
            <person name="Gharbi K."/>
            <person name="Hall N."/>
            <person name="Watson M."/>
            <person name="Adriaenssens E.M."/>
            <person name="Foster-Nyarko E."/>
            <person name="Jarju S."/>
            <person name="Secka A."/>
            <person name="Antonio M."/>
            <person name="Oren A."/>
            <person name="Chaudhuri R.R."/>
            <person name="La Ragione R."/>
            <person name="Hildebrand F."/>
            <person name="Pallen M.J."/>
        </authorList>
    </citation>
    <scope>NUCLEOTIDE SEQUENCE</scope>
    <source>
        <strain evidence="3">150</strain>
    </source>
</reference>
<evidence type="ECO:0000256" key="1">
    <source>
        <dbReference type="ARBA" id="ARBA00022448"/>
    </source>
</evidence>
<keyword evidence="1" id="KW-0813">Transport</keyword>
<reference evidence="3" key="2">
    <citation type="submission" date="2021-11" db="EMBL/GenBank/DDBJ databases">
        <authorList>
            <person name="Gilroy R."/>
        </authorList>
    </citation>
    <scope>NUCLEOTIDE SEQUENCE</scope>
    <source>
        <strain evidence="3">150</strain>
    </source>
</reference>
<dbReference type="Proteomes" id="UP000813384">
    <property type="component" value="Unassembled WGS sequence"/>
</dbReference>
<organism evidence="3 4">
    <name type="scientific">Enterococcus aquimarinus</name>
    <dbReference type="NCBI Taxonomy" id="328396"/>
    <lineage>
        <taxon>Bacteria</taxon>
        <taxon>Bacillati</taxon>
        <taxon>Bacillota</taxon>
        <taxon>Bacilli</taxon>
        <taxon>Lactobacillales</taxon>
        <taxon>Enterococcaceae</taxon>
        <taxon>Enterococcus</taxon>
    </lineage>
</organism>
<keyword evidence="2" id="KW-0406">Ion transport</keyword>
<proteinExistence type="predicted"/>
<protein>
    <submittedName>
        <fullName evidence="3">V-type ATPase subunit</fullName>
    </submittedName>
</protein>
<dbReference type="InterPro" id="IPR044911">
    <property type="entry name" value="V-type_ATPase_csu/dsu_dom_3"/>
</dbReference>